<evidence type="ECO:0000256" key="3">
    <source>
        <dbReference type="PROSITE-ProRule" id="PRU10141"/>
    </source>
</evidence>
<dbReference type="AlphaFoldDB" id="R8BTV4"/>
<dbReference type="InterPro" id="IPR011009">
    <property type="entry name" value="Kinase-like_dom_sf"/>
</dbReference>
<dbReference type="PANTHER" id="PTHR24346">
    <property type="entry name" value="MAP/MICROTUBULE AFFINITY-REGULATING KINASE"/>
    <property type="match status" value="1"/>
</dbReference>
<dbReference type="CDD" id="cd14008">
    <property type="entry name" value="STKc_LKB1_CaMKK"/>
    <property type="match status" value="1"/>
</dbReference>
<dbReference type="Gene3D" id="1.10.510.10">
    <property type="entry name" value="Transferase(Phosphotransferase) domain 1"/>
    <property type="match status" value="1"/>
</dbReference>
<feature type="binding site" evidence="3">
    <location>
        <position position="143"/>
    </location>
    <ligand>
        <name>ATP</name>
        <dbReference type="ChEBI" id="CHEBI:30616"/>
    </ligand>
</feature>
<feature type="region of interest" description="Disordered" evidence="5">
    <location>
        <begin position="153"/>
        <end position="187"/>
    </location>
</feature>
<feature type="region of interest" description="Disordered" evidence="5">
    <location>
        <begin position="1"/>
        <end position="109"/>
    </location>
</feature>
<evidence type="ECO:0000256" key="5">
    <source>
        <dbReference type="SAM" id="MobiDB-lite"/>
    </source>
</evidence>
<feature type="domain" description="Protein kinase" evidence="6">
    <location>
        <begin position="115"/>
        <end position="413"/>
    </location>
</feature>
<dbReference type="HOGENOM" id="CLU_000288_165_1_1"/>
<feature type="region of interest" description="Disordered" evidence="5">
    <location>
        <begin position="619"/>
        <end position="640"/>
    </location>
</feature>
<dbReference type="GO" id="GO:0035556">
    <property type="term" value="P:intracellular signal transduction"/>
    <property type="evidence" value="ECO:0007669"/>
    <property type="project" value="TreeGrafter"/>
</dbReference>
<protein>
    <submittedName>
        <fullName evidence="7">Putative camkk meta protein kinase protein</fullName>
    </submittedName>
</protein>
<evidence type="ECO:0000313" key="8">
    <source>
        <dbReference type="Proteomes" id="UP000014074"/>
    </source>
</evidence>
<keyword evidence="2 3" id="KW-0067">ATP-binding</keyword>
<gene>
    <name evidence="7" type="ORF">UCRPA7_1686</name>
</gene>
<dbReference type="OrthoDB" id="68483at2759"/>
<reference evidence="8" key="1">
    <citation type="journal article" date="2013" name="Genome Announc.">
        <title>Draft genome sequence of the ascomycete Phaeoacremonium aleophilum strain UCR-PA7, a causal agent of the esca disease complex in grapevines.</title>
        <authorList>
            <person name="Blanco-Ulate B."/>
            <person name="Rolshausen P."/>
            <person name="Cantu D."/>
        </authorList>
    </citation>
    <scope>NUCLEOTIDE SEQUENCE [LARGE SCALE GENOMIC DNA]</scope>
    <source>
        <strain evidence="8">UCR-PA7</strain>
    </source>
</reference>
<dbReference type="PROSITE" id="PS00107">
    <property type="entry name" value="PROTEIN_KINASE_ATP"/>
    <property type="match status" value="1"/>
</dbReference>
<evidence type="ECO:0000259" key="6">
    <source>
        <dbReference type="PROSITE" id="PS50011"/>
    </source>
</evidence>
<proteinExistence type="predicted"/>
<dbReference type="PANTHER" id="PTHR24346:SF77">
    <property type="entry name" value="SERINE THREONINE PROTEIN KINASE"/>
    <property type="match status" value="1"/>
</dbReference>
<evidence type="ECO:0000256" key="1">
    <source>
        <dbReference type="ARBA" id="ARBA00022741"/>
    </source>
</evidence>
<keyword evidence="1 3" id="KW-0547">Nucleotide-binding</keyword>
<dbReference type="KEGG" id="tmn:UCRPA7_1686"/>
<keyword evidence="7" id="KW-0808">Transferase</keyword>
<dbReference type="SMART" id="SM00220">
    <property type="entry name" value="S_TKc"/>
    <property type="match status" value="1"/>
</dbReference>
<name>R8BTV4_PHAM7</name>
<feature type="compositionally biased region" description="Low complexity" evidence="5">
    <location>
        <begin position="27"/>
        <end position="37"/>
    </location>
</feature>
<dbReference type="GO" id="GO:0004683">
    <property type="term" value="F:calcium/calmodulin-dependent protein kinase activity"/>
    <property type="evidence" value="ECO:0007669"/>
    <property type="project" value="TreeGrafter"/>
</dbReference>
<dbReference type="FunFam" id="1.10.510.10:FF:000995">
    <property type="entry name" value="BcCMK3, calcium/calmodulin-dependent protein kinase"/>
    <property type="match status" value="1"/>
</dbReference>
<dbReference type="PROSITE" id="PS50011">
    <property type="entry name" value="PROTEIN_KINASE_DOM"/>
    <property type="match status" value="1"/>
</dbReference>
<dbReference type="EMBL" id="KB932897">
    <property type="protein sequence ID" value="EOO02796.1"/>
    <property type="molecule type" value="Genomic_DNA"/>
</dbReference>
<dbReference type="Proteomes" id="UP000014074">
    <property type="component" value="Unassembled WGS sequence"/>
</dbReference>
<dbReference type="InterPro" id="IPR017441">
    <property type="entry name" value="Protein_kinase_ATP_BS"/>
</dbReference>
<keyword evidence="7" id="KW-0418">Kinase</keyword>
<dbReference type="InterPro" id="IPR008271">
    <property type="entry name" value="Ser/Thr_kinase_AS"/>
</dbReference>
<feature type="coiled-coil region" evidence="4">
    <location>
        <begin position="488"/>
        <end position="515"/>
    </location>
</feature>
<dbReference type="FunFam" id="3.30.200.20:FF:000447">
    <property type="entry name" value="Calcium/calmodulin dependent protein kinase"/>
    <property type="match status" value="1"/>
</dbReference>
<dbReference type="GO" id="GO:0005524">
    <property type="term" value="F:ATP binding"/>
    <property type="evidence" value="ECO:0007669"/>
    <property type="project" value="UniProtKB-UniRule"/>
</dbReference>
<dbReference type="GeneID" id="19321859"/>
<keyword evidence="4" id="KW-0175">Coiled coil</keyword>
<feature type="region of interest" description="Disordered" evidence="5">
    <location>
        <begin position="656"/>
        <end position="675"/>
    </location>
</feature>
<dbReference type="GO" id="GO:0005737">
    <property type="term" value="C:cytoplasm"/>
    <property type="evidence" value="ECO:0007669"/>
    <property type="project" value="TreeGrafter"/>
</dbReference>
<dbReference type="eggNOG" id="KOG0585">
    <property type="taxonomic scope" value="Eukaryota"/>
</dbReference>
<sequence length="675" mass="75216">MTQPAASEAAPTTSESPHQDAGDAIMSASTSASSTKSLPEPEISIQVHGDSGDDPRPLPLPAHLSAPAVQQYKSPMRQHRRTPSHHREVKETLNARTEYTSDDSDGRSHHKINQYTIKEEIGRGSYGAVHLAVDQYGQEYAVKEFSKARLRKRAQSNILRHGPRRPGRFPPRGGMDPSVSDRLSDQKAGEERDALFLIREEIAIMKKINHPNLVSLIEVLDDPEEDSLYMVLEMCKKGVVMKVGLGEPADPYGEEACRCWFRDLILGIEYLHAQGVVHRDIKPDNLLLTDEDVLKVVDFGVSEMFEKPDQMRTAKSAGSPAFLPPELCVARHGDVSGKAADIWSMGVSLYCLRYGRIPFETDGVLEMYDAIKTRDIQLPENEDEDFVDLLHKVLEKDPEKRIKMSELRAHPWVTKRGEDPLLSEEDNTSDMVEPPNALEVNHAFTRRMSHLLCVMKAIAKFKGLIVAKHPELNSHNTREDSDPTPTQVSALEKNKEALEKANAEHAAELLDQRRRILRRATDGSLGGAGKGHAHQVTDMEPLFLGIGTGERDDFAKHETPAEIVSDSPTAVEYDVYDRAYGAEVERIRSQSHSATMYLTRFLNETDRYKSDDHIIIEEQRQPTPLSKEQDEGGGGKAAGGAFKGFKFADLVAETIKDTRSKSQSESTPTPRSKTP</sequence>
<organism evidence="7 8">
    <name type="scientific">Phaeoacremonium minimum (strain UCR-PA7)</name>
    <name type="common">Esca disease fungus</name>
    <name type="synonym">Togninia minima</name>
    <dbReference type="NCBI Taxonomy" id="1286976"/>
    <lineage>
        <taxon>Eukaryota</taxon>
        <taxon>Fungi</taxon>
        <taxon>Dikarya</taxon>
        <taxon>Ascomycota</taxon>
        <taxon>Pezizomycotina</taxon>
        <taxon>Sordariomycetes</taxon>
        <taxon>Sordariomycetidae</taxon>
        <taxon>Togniniales</taxon>
        <taxon>Togniniaceae</taxon>
        <taxon>Phaeoacremonium</taxon>
    </lineage>
</organism>
<dbReference type="GO" id="GO:0005516">
    <property type="term" value="F:calmodulin binding"/>
    <property type="evidence" value="ECO:0007669"/>
    <property type="project" value="TreeGrafter"/>
</dbReference>
<dbReference type="Pfam" id="PF00069">
    <property type="entry name" value="Pkinase"/>
    <property type="match status" value="1"/>
</dbReference>
<evidence type="ECO:0000313" key="7">
    <source>
        <dbReference type="EMBL" id="EOO02796.1"/>
    </source>
</evidence>
<keyword evidence="8" id="KW-1185">Reference proteome</keyword>
<dbReference type="SUPFAM" id="SSF56112">
    <property type="entry name" value="Protein kinase-like (PK-like)"/>
    <property type="match status" value="1"/>
</dbReference>
<dbReference type="PROSITE" id="PS00108">
    <property type="entry name" value="PROTEIN_KINASE_ST"/>
    <property type="match status" value="1"/>
</dbReference>
<accession>R8BTV4</accession>
<dbReference type="RefSeq" id="XP_007912456.1">
    <property type="nucleotide sequence ID" value="XM_007914265.1"/>
</dbReference>
<dbReference type="InterPro" id="IPR000719">
    <property type="entry name" value="Prot_kinase_dom"/>
</dbReference>
<evidence type="ECO:0000256" key="2">
    <source>
        <dbReference type="ARBA" id="ARBA00022840"/>
    </source>
</evidence>
<feature type="compositionally biased region" description="Low complexity" evidence="5">
    <location>
        <begin position="1"/>
        <end position="16"/>
    </location>
</feature>
<feature type="compositionally biased region" description="Polar residues" evidence="5">
    <location>
        <begin position="663"/>
        <end position="675"/>
    </location>
</feature>
<dbReference type="Gene3D" id="3.30.200.20">
    <property type="entry name" value="Phosphorylase Kinase, domain 1"/>
    <property type="match status" value="1"/>
</dbReference>
<evidence type="ECO:0000256" key="4">
    <source>
        <dbReference type="SAM" id="Coils"/>
    </source>
</evidence>